<feature type="chain" id="PRO_5014844117" evidence="2">
    <location>
        <begin position="20"/>
        <end position="69"/>
    </location>
</feature>
<name>A0A2M4DJP6_ANODA</name>
<proteinExistence type="predicted"/>
<evidence type="ECO:0000256" key="2">
    <source>
        <dbReference type="SAM" id="SignalP"/>
    </source>
</evidence>
<organism evidence="3">
    <name type="scientific">Anopheles darlingi</name>
    <name type="common">Mosquito</name>
    <dbReference type="NCBI Taxonomy" id="43151"/>
    <lineage>
        <taxon>Eukaryota</taxon>
        <taxon>Metazoa</taxon>
        <taxon>Ecdysozoa</taxon>
        <taxon>Arthropoda</taxon>
        <taxon>Hexapoda</taxon>
        <taxon>Insecta</taxon>
        <taxon>Pterygota</taxon>
        <taxon>Neoptera</taxon>
        <taxon>Endopterygota</taxon>
        <taxon>Diptera</taxon>
        <taxon>Nematocera</taxon>
        <taxon>Culicoidea</taxon>
        <taxon>Culicidae</taxon>
        <taxon>Anophelinae</taxon>
        <taxon>Anopheles</taxon>
    </lineage>
</organism>
<feature type="signal peptide" evidence="2">
    <location>
        <begin position="1"/>
        <end position="19"/>
    </location>
</feature>
<evidence type="ECO:0000256" key="1">
    <source>
        <dbReference type="SAM" id="MobiDB-lite"/>
    </source>
</evidence>
<sequence length="69" mass="7557">MLSLSLTSWCALVAPPVCGRTRLGELESNPSRKIANQNREMISSCTYKKRSNTQSGERKGKGSDPLSKT</sequence>
<keyword evidence="2" id="KW-0732">Signal</keyword>
<dbReference type="AlphaFoldDB" id="A0A2M4DJP6"/>
<protein>
    <submittedName>
        <fullName evidence="3">Putative secreted protein</fullName>
    </submittedName>
</protein>
<feature type="region of interest" description="Disordered" evidence="1">
    <location>
        <begin position="29"/>
        <end position="69"/>
    </location>
</feature>
<dbReference type="EMBL" id="GGFL01013591">
    <property type="protein sequence ID" value="MBW77769.1"/>
    <property type="molecule type" value="Transcribed_RNA"/>
</dbReference>
<evidence type="ECO:0000313" key="3">
    <source>
        <dbReference type="EMBL" id="MBW77769.1"/>
    </source>
</evidence>
<reference evidence="3" key="1">
    <citation type="submission" date="2018-01" db="EMBL/GenBank/DDBJ databases">
        <title>An insight into the sialome of Amazonian anophelines.</title>
        <authorList>
            <person name="Ribeiro J.M."/>
            <person name="Scarpassa V."/>
            <person name="Calvo E."/>
        </authorList>
    </citation>
    <scope>NUCLEOTIDE SEQUENCE</scope>
</reference>
<feature type="compositionally biased region" description="Polar residues" evidence="1">
    <location>
        <begin position="29"/>
        <end position="46"/>
    </location>
</feature>
<accession>A0A2M4DJP6</accession>